<dbReference type="KEGG" id="sdr:SCD_n03044"/>
<keyword evidence="2" id="KW-1185">Reference proteome</keyword>
<sequence>MAGQISIVTSEIKFIWSAEANNSQHLTHMPFRIDNVSQKASVWYWRIKGIDGRDVYGTLSTGQNGRGLYQVAIGFTRILVVPERFYVPSNLPSGEACLLLALTLEQMDWGPEVNQDGEDE</sequence>
<accession>S6AE04</accession>
<organism evidence="1 2">
    <name type="scientific">Sulfuricella denitrificans (strain DSM 22764 / NBRC 105220 / skB26)</name>
    <dbReference type="NCBI Taxonomy" id="1163617"/>
    <lineage>
        <taxon>Bacteria</taxon>
        <taxon>Pseudomonadati</taxon>
        <taxon>Pseudomonadota</taxon>
        <taxon>Betaproteobacteria</taxon>
        <taxon>Nitrosomonadales</taxon>
        <taxon>Sulfuricellaceae</taxon>
        <taxon>Sulfuricella</taxon>
    </lineage>
</organism>
<evidence type="ECO:0000313" key="2">
    <source>
        <dbReference type="Proteomes" id="UP000015559"/>
    </source>
</evidence>
<protein>
    <submittedName>
        <fullName evidence="1">Uncharacterized protein</fullName>
    </submittedName>
</protein>
<dbReference type="HOGENOM" id="CLU_2048515_0_0_4"/>
<gene>
    <name evidence="1" type="ORF">SCD_n03044</name>
</gene>
<dbReference type="EMBL" id="AP013067">
    <property type="protein sequence ID" value="BAN36843.1"/>
    <property type="molecule type" value="Genomic_DNA"/>
</dbReference>
<geneLocation type="plasmid" evidence="1 2">
    <name>pSCD</name>
</geneLocation>
<reference evidence="1 2" key="1">
    <citation type="journal article" date="2012" name="Appl. Environ. Microbiol.">
        <title>Draft genome sequence of a psychrotolerant sulfur-oxidizing bacterium, Sulfuricella denitrificans skB26, and proteomic insights into cold adaptation.</title>
        <authorList>
            <person name="Watanabe T."/>
            <person name="Kojima H."/>
            <person name="Fukui M."/>
        </authorList>
    </citation>
    <scope>NUCLEOTIDE SEQUENCE [LARGE SCALE GENOMIC DNA]</scope>
    <source>
        <strain evidence="2">skB26</strain>
        <plasmid evidence="1 2">pSCD</plasmid>
    </source>
</reference>
<keyword evidence="1" id="KW-0614">Plasmid</keyword>
<evidence type="ECO:0000313" key="1">
    <source>
        <dbReference type="EMBL" id="BAN36843.1"/>
    </source>
</evidence>
<dbReference type="AlphaFoldDB" id="S6AE04"/>
<proteinExistence type="predicted"/>
<name>S6AE04_SULDS</name>
<dbReference type="Proteomes" id="UP000015559">
    <property type="component" value="Plasmid pSCD"/>
</dbReference>